<dbReference type="InterPro" id="IPR016156">
    <property type="entry name" value="FAD/NAD-linked_Rdtase_dimer_sf"/>
</dbReference>
<dbReference type="InterPro" id="IPR006338">
    <property type="entry name" value="Thioredoxin/glutathione_Rdtase"/>
</dbReference>
<name>A0A915BFA9_PARUN</name>
<sequence length="718" mass="79005">MMRIVTTALKRSSSKRNAQIIRRKQKEESEQEKGSLKQRTSPMMLGIALLLRDLAGYVFHLCCHSTTLHYFQDRAVKEKKTGALEESSGVEDSTMAPTARSGASAAEQKKTGALEESSGVEDSTMAPTARSGASAAERVFKEASEKRIVVVYIDRDAELQKITDILTNRNEAVELLKISPAAAKIVMDIVQRTTMPLIFVKGDCVGGLADLLKLEESGALNEWLKEHSYDMIVIGGGSGGLAAAKEAARLGKKVLCLDFVKPSVMGTTWGLGGTCVNVGCIPKKLMHQAALLGEHIGDAKKFGWEIPEGDMKLSWEKMRNAIQDHIASLNWGYRVQLRERSVTYSNAYGVFTGSHELTTTNKKKKVEKVTADRFIIATGLRPRYPDVPGAKECCISSDDLFSLTYNPGKTLCVGASYVSLECAGFLKGIGNDVTVMVRSILLRGFDQDMAERIRQHMMTHEIKFVNAVPTKYERIEEPTDNKPGLVRVYWEETSEDGGKTPCTQDFNTVLMAIGRDAVTDEMGLELVGVERTKSGKIVGRREQSTCPYIYGIGDVLDGCPELTPVAIQAGRVLMRRLITGNSELTEYDQVPTTVFTPLEYGCCGLAEETAIQKYGKENINVYHNVFIPLEYSVPERVENSHCYCKLICLKSEQDLVLGYHILTPNAGEITQGFAIGLKLKAKKADFDRLIGIHPTVAENLTTLTLLKEEGQQLKASGC</sequence>
<comment type="similarity">
    <text evidence="2 12">Belongs to the class-I pyridine nucleotide-disulfide oxidoreductase family.</text>
</comment>
<evidence type="ECO:0000313" key="16">
    <source>
        <dbReference type="Proteomes" id="UP000887569"/>
    </source>
</evidence>
<evidence type="ECO:0000256" key="3">
    <source>
        <dbReference type="ARBA" id="ARBA00012610"/>
    </source>
</evidence>
<dbReference type="Proteomes" id="UP000887569">
    <property type="component" value="Unplaced"/>
</dbReference>
<keyword evidence="8 12" id="KW-0560">Oxidoreductase</keyword>
<keyword evidence="7" id="KW-0712">Selenocysteine</keyword>
<feature type="compositionally biased region" description="Basic and acidic residues" evidence="13">
    <location>
        <begin position="25"/>
        <end position="35"/>
    </location>
</feature>
<dbReference type="PROSITE" id="PS51354">
    <property type="entry name" value="GLUTAREDOXIN_2"/>
    <property type="match status" value="1"/>
</dbReference>
<dbReference type="PANTHER" id="PTHR42737">
    <property type="entry name" value="GLUTATHIONE REDUCTASE"/>
    <property type="match status" value="1"/>
</dbReference>
<feature type="region of interest" description="Disordered" evidence="13">
    <location>
        <begin position="11"/>
        <end position="37"/>
    </location>
</feature>
<evidence type="ECO:0000256" key="7">
    <source>
        <dbReference type="ARBA" id="ARBA00022933"/>
    </source>
</evidence>
<dbReference type="GO" id="GO:0005829">
    <property type="term" value="C:cytosol"/>
    <property type="evidence" value="ECO:0007669"/>
    <property type="project" value="TreeGrafter"/>
</dbReference>
<evidence type="ECO:0000256" key="12">
    <source>
        <dbReference type="RuleBase" id="RU003691"/>
    </source>
</evidence>
<evidence type="ECO:0000256" key="4">
    <source>
        <dbReference type="ARBA" id="ARBA00022630"/>
    </source>
</evidence>
<dbReference type="InterPro" id="IPR036249">
    <property type="entry name" value="Thioredoxin-like_sf"/>
</dbReference>
<dbReference type="InterPro" id="IPR012999">
    <property type="entry name" value="Pyr_OxRdtase_I_AS"/>
</dbReference>
<keyword evidence="9" id="KW-1015">Disulfide bond</keyword>
<proteinExistence type="inferred from homology"/>
<dbReference type="FunFam" id="3.30.390.30:FF:000004">
    <property type="entry name" value="Thioredoxin reductase 1, cytoplasmic"/>
    <property type="match status" value="1"/>
</dbReference>
<evidence type="ECO:0000256" key="13">
    <source>
        <dbReference type="SAM" id="MobiDB-lite"/>
    </source>
</evidence>
<protein>
    <recommendedName>
        <fullName evidence="3">thioredoxin-disulfide reductase (NADPH)</fullName>
        <ecNumber evidence="3">1.8.1.9</ecNumber>
    </recommendedName>
</protein>
<comment type="cofactor">
    <cofactor evidence="1">
        <name>FAD</name>
        <dbReference type="ChEBI" id="CHEBI:57692"/>
    </cofactor>
</comment>
<evidence type="ECO:0000256" key="1">
    <source>
        <dbReference type="ARBA" id="ARBA00001974"/>
    </source>
</evidence>
<evidence type="ECO:0000256" key="10">
    <source>
        <dbReference type="ARBA" id="ARBA00023284"/>
    </source>
</evidence>
<dbReference type="GO" id="GO:0004791">
    <property type="term" value="F:thioredoxin-disulfide reductase (NADPH) activity"/>
    <property type="evidence" value="ECO:0007669"/>
    <property type="project" value="UniProtKB-EC"/>
</dbReference>
<accession>A0A915BFA9</accession>
<evidence type="ECO:0000259" key="14">
    <source>
        <dbReference type="Pfam" id="PF02852"/>
    </source>
</evidence>
<dbReference type="PROSITE" id="PS00076">
    <property type="entry name" value="PYRIDINE_REDOX_1"/>
    <property type="match status" value="1"/>
</dbReference>
<dbReference type="NCBIfam" id="TIGR01438">
    <property type="entry name" value="TGR"/>
    <property type="match status" value="1"/>
</dbReference>
<evidence type="ECO:0000256" key="5">
    <source>
        <dbReference type="ARBA" id="ARBA00022827"/>
    </source>
</evidence>
<dbReference type="GO" id="GO:0005739">
    <property type="term" value="C:mitochondrion"/>
    <property type="evidence" value="ECO:0007669"/>
    <property type="project" value="TreeGrafter"/>
</dbReference>
<dbReference type="InterPro" id="IPR004099">
    <property type="entry name" value="Pyr_nucl-diS_OxRdtase_dimer"/>
</dbReference>
<dbReference type="PRINTS" id="PR00368">
    <property type="entry name" value="FADPNR"/>
</dbReference>
<dbReference type="SUPFAM" id="SSF52833">
    <property type="entry name" value="Thioredoxin-like"/>
    <property type="match status" value="1"/>
</dbReference>
<dbReference type="PRINTS" id="PR00411">
    <property type="entry name" value="PNDRDTASEI"/>
</dbReference>
<comment type="catalytic activity">
    <reaction evidence="11">
        <text>[thioredoxin]-dithiol + NADP(+) = [thioredoxin]-disulfide + NADPH + H(+)</text>
        <dbReference type="Rhea" id="RHEA:20345"/>
        <dbReference type="Rhea" id="RHEA-COMP:10698"/>
        <dbReference type="Rhea" id="RHEA-COMP:10700"/>
        <dbReference type="ChEBI" id="CHEBI:15378"/>
        <dbReference type="ChEBI" id="CHEBI:29950"/>
        <dbReference type="ChEBI" id="CHEBI:50058"/>
        <dbReference type="ChEBI" id="CHEBI:57783"/>
        <dbReference type="ChEBI" id="CHEBI:58349"/>
        <dbReference type="EC" id="1.8.1.9"/>
    </reaction>
</comment>
<feature type="region of interest" description="Disordered" evidence="13">
    <location>
        <begin position="82"/>
        <end position="131"/>
    </location>
</feature>
<dbReference type="GO" id="GO:0006749">
    <property type="term" value="P:glutathione metabolic process"/>
    <property type="evidence" value="ECO:0007669"/>
    <property type="project" value="TreeGrafter"/>
</dbReference>
<feature type="domain" description="Pyridine nucleotide-disulphide oxidoreductase dimerisation" evidence="14">
    <location>
        <begin position="590"/>
        <end position="702"/>
    </location>
</feature>
<evidence type="ECO:0000313" key="17">
    <source>
        <dbReference type="WBParaSite" id="PgR037_g077_t03"/>
    </source>
</evidence>
<dbReference type="GO" id="GO:0050660">
    <property type="term" value="F:flavin adenine dinucleotide binding"/>
    <property type="evidence" value="ECO:0007669"/>
    <property type="project" value="InterPro"/>
</dbReference>
<evidence type="ECO:0000256" key="6">
    <source>
        <dbReference type="ARBA" id="ARBA00022857"/>
    </source>
</evidence>
<keyword evidence="4 12" id="KW-0285">Flavoprotein</keyword>
<dbReference type="Gene3D" id="3.30.390.30">
    <property type="match status" value="1"/>
</dbReference>
<dbReference type="WBParaSite" id="PgR037_g077_t03">
    <property type="protein sequence ID" value="PgR037_g077_t03"/>
    <property type="gene ID" value="PgR037_g077"/>
</dbReference>
<dbReference type="InterPro" id="IPR023753">
    <property type="entry name" value="FAD/NAD-binding_dom"/>
</dbReference>
<dbReference type="AlphaFoldDB" id="A0A915BFA9"/>
<dbReference type="SUPFAM" id="SSF55424">
    <property type="entry name" value="FAD/NAD-linked reductases, dimerisation (C-terminal) domain"/>
    <property type="match status" value="1"/>
</dbReference>
<dbReference type="GO" id="GO:0045454">
    <property type="term" value="P:cell redox homeostasis"/>
    <property type="evidence" value="ECO:0007669"/>
    <property type="project" value="InterPro"/>
</dbReference>
<dbReference type="InterPro" id="IPR046952">
    <property type="entry name" value="GSHR/TRXR-like"/>
</dbReference>
<evidence type="ECO:0000256" key="2">
    <source>
        <dbReference type="ARBA" id="ARBA00007532"/>
    </source>
</evidence>
<dbReference type="Pfam" id="PF02852">
    <property type="entry name" value="Pyr_redox_dim"/>
    <property type="match status" value="1"/>
</dbReference>
<evidence type="ECO:0000259" key="15">
    <source>
        <dbReference type="Pfam" id="PF07992"/>
    </source>
</evidence>
<keyword evidence="5 12" id="KW-0274">FAD</keyword>
<dbReference type="GO" id="GO:0004362">
    <property type="term" value="F:glutathione-disulfide reductase (NADPH) activity"/>
    <property type="evidence" value="ECO:0007669"/>
    <property type="project" value="TreeGrafter"/>
</dbReference>
<keyword evidence="6" id="KW-0521">NADP</keyword>
<organism evidence="16 17">
    <name type="scientific">Parascaris univalens</name>
    <name type="common">Nematode worm</name>
    <dbReference type="NCBI Taxonomy" id="6257"/>
    <lineage>
        <taxon>Eukaryota</taxon>
        <taxon>Metazoa</taxon>
        <taxon>Ecdysozoa</taxon>
        <taxon>Nematoda</taxon>
        <taxon>Chromadorea</taxon>
        <taxon>Rhabditida</taxon>
        <taxon>Spirurina</taxon>
        <taxon>Ascaridomorpha</taxon>
        <taxon>Ascaridoidea</taxon>
        <taxon>Ascarididae</taxon>
        <taxon>Parascaris</taxon>
    </lineage>
</organism>
<dbReference type="Gene3D" id="3.50.50.60">
    <property type="entry name" value="FAD/NAD(P)-binding domain"/>
    <property type="match status" value="2"/>
</dbReference>
<reference evidence="17" key="1">
    <citation type="submission" date="2022-11" db="UniProtKB">
        <authorList>
            <consortium name="WormBaseParasite"/>
        </authorList>
    </citation>
    <scope>IDENTIFICATION</scope>
</reference>
<dbReference type="GO" id="GO:0034599">
    <property type="term" value="P:cellular response to oxidative stress"/>
    <property type="evidence" value="ECO:0007669"/>
    <property type="project" value="TreeGrafter"/>
</dbReference>
<evidence type="ECO:0000256" key="8">
    <source>
        <dbReference type="ARBA" id="ARBA00023002"/>
    </source>
</evidence>
<evidence type="ECO:0000256" key="9">
    <source>
        <dbReference type="ARBA" id="ARBA00023157"/>
    </source>
</evidence>
<dbReference type="Pfam" id="PF07992">
    <property type="entry name" value="Pyr_redox_2"/>
    <property type="match status" value="1"/>
</dbReference>
<dbReference type="EC" id="1.8.1.9" evidence="3"/>
<dbReference type="Gene3D" id="3.40.30.10">
    <property type="entry name" value="Glutaredoxin"/>
    <property type="match status" value="1"/>
</dbReference>
<keyword evidence="10 12" id="KW-0676">Redox-active center</keyword>
<feature type="domain" description="FAD/NAD(P)-binding" evidence="15">
    <location>
        <begin position="229"/>
        <end position="570"/>
    </location>
</feature>
<keyword evidence="16" id="KW-1185">Reference proteome</keyword>
<dbReference type="FunFam" id="3.50.50.60:FF:000190">
    <property type="entry name" value="Thioredoxin reductase"/>
    <property type="match status" value="1"/>
</dbReference>
<evidence type="ECO:0000256" key="11">
    <source>
        <dbReference type="ARBA" id="ARBA00048132"/>
    </source>
</evidence>
<dbReference type="PANTHER" id="PTHR42737:SF8">
    <property type="entry name" value="THIOREDOXIN-DISULFIDE REDUCTASE"/>
    <property type="match status" value="1"/>
</dbReference>
<dbReference type="InterPro" id="IPR036188">
    <property type="entry name" value="FAD/NAD-bd_sf"/>
</dbReference>
<dbReference type="SUPFAM" id="SSF51905">
    <property type="entry name" value="FAD/NAD(P)-binding domain"/>
    <property type="match status" value="2"/>
</dbReference>